<dbReference type="Gene3D" id="3.40.50.450">
    <property type="match status" value="1"/>
</dbReference>
<comment type="similarity">
    <text evidence="1">Belongs to the DprA/Smf family.</text>
</comment>
<name>A0A1C3PD98_9ACTN</name>
<feature type="domain" description="Smf/DprA SLOG" evidence="2">
    <location>
        <begin position="63"/>
        <end position="286"/>
    </location>
</feature>
<organism evidence="3 4">
    <name type="scientific">Candidatus Protofrankia californiensis</name>
    <dbReference type="NCBI Taxonomy" id="1839754"/>
    <lineage>
        <taxon>Bacteria</taxon>
        <taxon>Bacillati</taxon>
        <taxon>Actinomycetota</taxon>
        <taxon>Actinomycetes</taxon>
        <taxon>Frankiales</taxon>
        <taxon>Frankiaceae</taxon>
        <taxon>Protofrankia</taxon>
    </lineage>
</organism>
<protein>
    <submittedName>
        <fullName evidence="3">DNA protecting protein DprA</fullName>
    </submittedName>
</protein>
<evidence type="ECO:0000313" key="3">
    <source>
        <dbReference type="EMBL" id="SBW27638.1"/>
    </source>
</evidence>
<dbReference type="AlphaFoldDB" id="A0A1C3PD98"/>
<sequence length="383" mass="39922">MIGDSERWARAALSRAIGSDRPAIGVEVSRRGAAAVWAGLRDRHPAVDPERDLRLLAALGGRFICPGDPEWPSSLDVFGRLPDGPDTEPGEPLGLWARGNGDLSQLCERAVAVVGSRAATGYGTTVAADLASGLADRGWTVVSGAAFGIDAAAHHGALAASGPTIAVLAGGVDVAYPRAHADLLARIRDNGLVISESAPGSPPYRGRFLTRNRIIAALTRGTVLVEAGHRSGALNTVRHARRFGRVVMAVPGPVTSATSVGCHRLLRTHREQAVLVTDAAEVCEEIGGIGELAEYPPADTGSRDGLPELVRRMLDVMPARRSVGAAVLAQRLGERPETVQALMGPLVVEGLVELRNDGYRLTALGRAPSAAGTSGRCEPAGRC</sequence>
<gene>
    <name evidence="3" type="ORF">FDG2_5384</name>
</gene>
<accession>A0A1C3PD98</accession>
<dbReference type="PANTHER" id="PTHR43022">
    <property type="entry name" value="PROTEIN SMF"/>
    <property type="match status" value="1"/>
</dbReference>
<proteinExistence type="inferred from homology"/>
<dbReference type="Proteomes" id="UP000199013">
    <property type="component" value="Unassembled WGS sequence"/>
</dbReference>
<dbReference type="SUPFAM" id="SSF102405">
    <property type="entry name" value="MCP/YpsA-like"/>
    <property type="match status" value="1"/>
</dbReference>
<keyword evidence="4" id="KW-1185">Reference proteome</keyword>
<dbReference type="GO" id="GO:0009294">
    <property type="term" value="P:DNA-mediated transformation"/>
    <property type="evidence" value="ECO:0007669"/>
    <property type="project" value="InterPro"/>
</dbReference>
<dbReference type="EMBL" id="FLUV01002246">
    <property type="protein sequence ID" value="SBW27638.1"/>
    <property type="molecule type" value="Genomic_DNA"/>
</dbReference>
<dbReference type="PANTHER" id="PTHR43022:SF1">
    <property type="entry name" value="PROTEIN SMF"/>
    <property type="match status" value="1"/>
</dbReference>
<dbReference type="NCBIfam" id="TIGR00732">
    <property type="entry name" value="dprA"/>
    <property type="match status" value="1"/>
</dbReference>
<dbReference type="InterPro" id="IPR057666">
    <property type="entry name" value="DrpA_SLOG"/>
</dbReference>
<evidence type="ECO:0000259" key="2">
    <source>
        <dbReference type="Pfam" id="PF02481"/>
    </source>
</evidence>
<reference evidence="4" key="1">
    <citation type="submission" date="2016-02" db="EMBL/GenBank/DDBJ databases">
        <authorList>
            <person name="Wibberg D."/>
        </authorList>
    </citation>
    <scope>NUCLEOTIDE SEQUENCE [LARGE SCALE GENOMIC DNA]</scope>
</reference>
<evidence type="ECO:0000256" key="1">
    <source>
        <dbReference type="ARBA" id="ARBA00006525"/>
    </source>
</evidence>
<dbReference type="InterPro" id="IPR003488">
    <property type="entry name" value="DprA"/>
</dbReference>
<dbReference type="Pfam" id="PF02481">
    <property type="entry name" value="DNA_processg_A"/>
    <property type="match status" value="1"/>
</dbReference>
<evidence type="ECO:0000313" key="4">
    <source>
        <dbReference type="Proteomes" id="UP000199013"/>
    </source>
</evidence>